<dbReference type="EC" id="2.7.11.1" evidence="1"/>
<evidence type="ECO:0000259" key="11">
    <source>
        <dbReference type="PROSITE" id="PS51178"/>
    </source>
</evidence>
<dbReference type="CDD" id="cd06577">
    <property type="entry name" value="PASTA_pknB"/>
    <property type="match status" value="3"/>
</dbReference>
<evidence type="ECO:0000256" key="6">
    <source>
        <dbReference type="ARBA" id="ARBA00022840"/>
    </source>
</evidence>
<dbReference type="Gene3D" id="3.30.10.20">
    <property type="match status" value="4"/>
</dbReference>
<dbReference type="FunFam" id="1.10.510.10:FF:000021">
    <property type="entry name" value="Serine/threonine protein kinase"/>
    <property type="match status" value="1"/>
</dbReference>
<dbReference type="CDD" id="cd14014">
    <property type="entry name" value="STKc_PknB_like"/>
    <property type="match status" value="1"/>
</dbReference>
<evidence type="ECO:0000256" key="5">
    <source>
        <dbReference type="ARBA" id="ARBA00022777"/>
    </source>
</evidence>
<dbReference type="Pfam" id="PF03793">
    <property type="entry name" value="PASTA"/>
    <property type="match status" value="4"/>
</dbReference>
<dbReference type="SMART" id="SM00740">
    <property type="entry name" value="PASTA"/>
    <property type="match status" value="4"/>
</dbReference>
<dbReference type="Gene3D" id="1.10.510.10">
    <property type="entry name" value="Transferase(Phosphotransferase) domain 1"/>
    <property type="match status" value="1"/>
</dbReference>
<dbReference type="InterPro" id="IPR000719">
    <property type="entry name" value="Prot_kinase_dom"/>
</dbReference>
<feature type="region of interest" description="Disordered" evidence="9">
    <location>
        <begin position="323"/>
        <end position="382"/>
    </location>
</feature>
<dbReference type="Gene3D" id="3.30.200.20">
    <property type="entry name" value="Phosphorylase Kinase, domain 1"/>
    <property type="match status" value="1"/>
</dbReference>
<dbReference type="Proteomes" id="UP000568050">
    <property type="component" value="Unassembled WGS sequence"/>
</dbReference>
<keyword evidence="13" id="KW-1185">Reference proteome</keyword>
<keyword evidence="5 12" id="KW-0418">Kinase</keyword>
<dbReference type="InterPro" id="IPR005543">
    <property type="entry name" value="PASTA_dom"/>
</dbReference>
<comment type="catalytic activity">
    <reaction evidence="8">
        <text>L-seryl-[protein] + ATP = O-phospho-L-seryl-[protein] + ADP + H(+)</text>
        <dbReference type="Rhea" id="RHEA:17989"/>
        <dbReference type="Rhea" id="RHEA-COMP:9863"/>
        <dbReference type="Rhea" id="RHEA-COMP:11604"/>
        <dbReference type="ChEBI" id="CHEBI:15378"/>
        <dbReference type="ChEBI" id="CHEBI:29999"/>
        <dbReference type="ChEBI" id="CHEBI:30616"/>
        <dbReference type="ChEBI" id="CHEBI:83421"/>
        <dbReference type="ChEBI" id="CHEBI:456216"/>
        <dbReference type="EC" id="2.7.11.1"/>
    </reaction>
</comment>
<dbReference type="EMBL" id="JACHWP010000001">
    <property type="protein sequence ID" value="MBB3022277.1"/>
    <property type="molecule type" value="Genomic_DNA"/>
</dbReference>
<dbReference type="PANTHER" id="PTHR43289">
    <property type="entry name" value="MITOGEN-ACTIVATED PROTEIN KINASE KINASE KINASE 20-RELATED"/>
    <property type="match status" value="1"/>
</dbReference>
<dbReference type="InterPro" id="IPR008271">
    <property type="entry name" value="Ser/Thr_kinase_AS"/>
</dbReference>
<evidence type="ECO:0000256" key="9">
    <source>
        <dbReference type="SAM" id="MobiDB-lite"/>
    </source>
</evidence>
<protein>
    <recommendedName>
        <fullName evidence="1">non-specific serine/threonine protein kinase</fullName>
        <ecNumber evidence="1">2.7.11.1</ecNumber>
    </recommendedName>
</protein>
<dbReference type="GO" id="GO:0005524">
    <property type="term" value="F:ATP binding"/>
    <property type="evidence" value="ECO:0007669"/>
    <property type="project" value="UniProtKB-KW"/>
</dbReference>
<feature type="domain" description="PASTA" evidence="11">
    <location>
        <begin position="616"/>
        <end position="680"/>
    </location>
</feature>
<dbReference type="RefSeq" id="WP_183374181.1">
    <property type="nucleotide sequence ID" value="NZ_CBCSFZ010000005.1"/>
</dbReference>
<evidence type="ECO:0000256" key="2">
    <source>
        <dbReference type="ARBA" id="ARBA00022527"/>
    </source>
</evidence>
<evidence type="ECO:0000259" key="10">
    <source>
        <dbReference type="PROSITE" id="PS50011"/>
    </source>
</evidence>
<accession>A0A839QXZ8</accession>
<feature type="domain" description="Protein kinase" evidence="10">
    <location>
        <begin position="19"/>
        <end position="279"/>
    </location>
</feature>
<gene>
    <name evidence="12" type="ORF">FHX50_000525</name>
</gene>
<keyword evidence="4" id="KW-0547">Nucleotide-binding</keyword>
<dbReference type="PROSITE" id="PS00108">
    <property type="entry name" value="PROTEIN_KINASE_ST"/>
    <property type="match status" value="1"/>
</dbReference>
<dbReference type="NCBIfam" id="NF033483">
    <property type="entry name" value="PknB_PASTA_kin"/>
    <property type="match status" value="1"/>
</dbReference>
<keyword evidence="3 12" id="KW-0808">Transferase</keyword>
<dbReference type="PROSITE" id="PS50011">
    <property type="entry name" value="PROTEIN_KINASE_DOM"/>
    <property type="match status" value="1"/>
</dbReference>
<dbReference type="SUPFAM" id="SSF56112">
    <property type="entry name" value="Protein kinase-like (PK-like)"/>
    <property type="match status" value="1"/>
</dbReference>
<proteinExistence type="predicted"/>
<dbReference type="AlphaFoldDB" id="A0A839QXZ8"/>
<feature type="domain" description="PASTA" evidence="11">
    <location>
        <begin position="484"/>
        <end position="550"/>
    </location>
</feature>
<dbReference type="SMART" id="SM00220">
    <property type="entry name" value="S_TKc"/>
    <property type="match status" value="1"/>
</dbReference>
<dbReference type="Pfam" id="PF00069">
    <property type="entry name" value="Pkinase"/>
    <property type="match status" value="1"/>
</dbReference>
<dbReference type="GO" id="GO:0004674">
    <property type="term" value="F:protein serine/threonine kinase activity"/>
    <property type="evidence" value="ECO:0007669"/>
    <property type="project" value="UniProtKB-KW"/>
</dbReference>
<dbReference type="InterPro" id="IPR011009">
    <property type="entry name" value="Kinase-like_dom_sf"/>
</dbReference>
<evidence type="ECO:0000256" key="7">
    <source>
        <dbReference type="ARBA" id="ARBA00047899"/>
    </source>
</evidence>
<evidence type="ECO:0000256" key="3">
    <source>
        <dbReference type="ARBA" id="ARBA00022679"/>
    </source>
</evidence>
<feature type="domain" description="PASTA" evidence="11">
    <location>
        <begin position="418"/>
        <end position="483"/>
    </location>
</feature>
<keyword evidence="6" id="KW-0067">ATP-binding</keyword>
<evidence type="ECO:0000256" key="1">
    <source>
        <dbReference type="ARBA" id="ARBA00012513"/>
    </source>
</evidence>
<evidence type="ECO:0000256" key="4">
    <source>
        <dbReference type="ARBA" id="ARBA00022741"/>
    </source>
</evidence>
<dbReference type="PROSITE" id="PS51178">
    <property type="entry name" value="PASTA"/>
    <property type="match status" value="4"/>
</dbReference>
<evidence type="ECO:0000256" key="8">
    <source>
        <dbReference type="ARBA" id="ARBA00048679"/>
    </source>
</evidence>
<name>A0A839QXZ8_9MICO</name>
<organism evidence="12 13">
    <name type="scientific">Helcobacillus massiliensis</name>
    <dbReference type="NCBI Taxonomy" id="521392"/>
    <lineage>
        <taxon>Bacteria</taxon>
        <taxon>Bacillati</taxon>
        <taxon>Actinomycetota</taxon>
        <taxon>Actinomycetes</taxon>
        <taxon>Micrococcales</taxon>
        <taxon>Dermabacteraceae</taxon>
        <taxon>Helcobacillus</taxon>
    </lineage>
</organism>
<feature type="domain" description="PASTA" evidence="11">
    <location>
        <begin position="551"/>
        <end position="615"/>
    </location>
</feature>
<reference evidence="12 13" key="1">
    <citation type="submission" date="2020-08" db="EMBL/GenBank/DDBJ databases">
        <title>Sequencing the genomes of 1000 actinobacteria strains.</title>
        <authorList>
            <person name="Klenk H.-P."/>
        </authorList>
    </citation>
    <scope>NUCLEOTIDE SEQUENCE [LARGE SCALE GENOMIC DNA]</scope>
    <source>
        <strain evidence="12 13">DSM 23040</strain>
    </source>
</reference>
<keyword evidence="2" id="KW-0723">Serine/threonine-protein kinase</keyword>
<dbReference type="PANTHER" id="PTHR43289:SF34">
    <property type="entry name" value="SERINE_THREONINE-PROTEIN KINASE YBDM-RELATED"/>
    <property type="match status" value="1"/>
</dbReference>
<evidence type="ECO:0000313" key="13">
    <source>
        <dbReference type="Proteomes" id="UP000568050"/>
    </source>
</evidence>
<comment type="catalytic activity">
    <reaction evidence="7">
        <text>L-threonyl-[protein] + ATP = O-phospho-L-threonyl-[protein] + ADP + H(+)</text>
        <dbReference type="Rhea" id="RHEA:46608"/>
        <dbReference type="Rhea" id="RHEA-COMP:11060"/>
        <dbReference type="Rhea" id="RHEA-COMP:11605"/>
        <dbReference type="ChEBI" id="CHEBI:15378"/>
        <dbReference type="ChEBI" id="CHEBI:30013"/>
        <dbReference type="ChEBI" id="CHEBI:30616"/>
        <dbReference type="ChEBI" id="CHEBI:61977"/>
        <dbReference type="ChEBI" id="CHEBI:456216"/>
        <dbReference type="EC" id="2.7.11.1"/>
    </reaction>
</comment>
<evidence type="ECO:0000313" key="12">
    <source>
        <dbReference type="EMBL" id="MBB3022277.1"/>
    </source>
</evidence>
<sequence>MTSAPSPSPEAGLILDQRYRVDSKIARGGMATVFRGFDERLERPIALKIMHPHLAENPDFIRRFAREARSAARLTHPHVVGVFDQGEDFGHVYLTMQLVEGETLRQELRREGPLTLRRALRVGRDTLAAIDAAHRSGIIHRDIKPENVLVAEDKDVLVADFGLARAIDSATASATGTLLGTVAYVSPEVVTKGFCDARSDLYSWGILLFEMLTGRVPFTGESPVHVAYQHAHEDVPAPSTINSAVPPSVDSIVTWACSRLPSSRPSRAAALLDALDEVIAQLSDAQLDAAPAVHDEDSPTHDLPRLTRTIPSAEEHFPDLTSTLPAAAPVPFPIDPDDDAAADPGGDGGAAATGSTAVERDESARELTLGPRTQTHGRHLHGPLRSVPARIAALALALAALGAWGVAGSQWYAYAGPGAERTVPVLAGTPLTDAENVLAGQNIDTRTVEQFSAEVPKGHIISVDPAAGATIKRGDTITVVVSKGEELFAVPDVTGKPVEEATAALDDAGFTVVEDDPEFDEKVPKGTVISQQQDGDALPKGAEVHVTVSKGREPIAVPVVMGASPDQARTRLEAAGLTVKQTEAFSSAPKGTVASQQPADGSLFRGDAVTIVVSKGPEMVKVPNVFEKPEAAAKAELEKAGFTVSVEHDKGEPVFGKVYKQDQAAGSEAEKGSTITIRVF</sequence>
<comment type="caution">
    <text evidence="12">The sequence shown here is derived from an EMBL/GenBank/DDBJ whole genome shotgun (WGS) entry which is preliminary data.</text>
</comment>